<feature type="compositionally biased region" description="Low complexity" evidence="1">
    <location>
        <begin position="267"/>
        <end position="281"/>
    </location>
</feature>
<sequence length="306" mass="32879">MEVLSAPVFVGIDFDFRQPSCSRFCPYEKAHLHRLQQKVVVDRFAVVGRVVALDGHPECVVDRPASVHYRQPRSVSGSIEGLRVNFSLSAVNLLVQPNRYLGSGEVLDTEREVVQLVFRAGRTDDDQVAFGGLPVGDGETYVRHLAGKLVGLAPHRLKFRLQAGDGRLDDLERELCFAALDVKLARHQLPLPSGNCFTGSFLGSSRFVSSFLGFIADATMPSIITGSMKPMSEVQSKPLVPVFTGAPGQAGGSTELPGDTSMVDTESMTSPPSFSCRSSVSTALVSENRKAPLSLATSPGSTSNQV</sequence>
<dbReference type="AlphaFoldDB" id="A0A328EJL9"/>
<proteinExistence type="predicted"/>
<comment type="caution">
    <text evidence="2">The sequence shown here is derived from an EMBL/GenBank/DDBJ whole genome shotgun (WGS) entry which is preliminary data.</text>
</comment>
<dbReference type="EMBL" id="QGLC01000020">
    <property type="protein sequence ID" value="RAL68890.1"/>
    <property type="molecule type" value="Genomic_DNA"/>
</dbReference>
<name>A0A328EJL9_9CHLR</name>
<protein>
    <submittedName>
        <fullName evidence="2">Uncharacterized protein</fullName>
    </submittedName>
</protein>
<gene>
    <name evidence="2" type="ORF">C1G87_1516</name>
</gene>
<dbReference type="Proteomes" id="UP000249146">
    <property type="component" value="Unassembled WGS sequence"/>
</dbReference>
<evidence type="ECO:0000256" key="1">
    <source>
        <dbReference type="SAM" id="MobiDB-lite"/>
    </source>
</evidence>
<feature type="region of interest" description="Disordered" evidence="1">
    <location>
        <begin position="244"/>
        <end position="281"/>
    </location>
</feature>
<reference evidence="2 3" key="1">
    <citation type="submission" date="2018-05" db="EMBL/GenBank/DDBJ databases">
        <title>Draft genome sequences of Dehalococcoides mccartyi strains RC and KS.</title>
        <authorList>
            <person name="Higgins S.A."/>
            <person name="Padilla-Crespo E."/>
            <person name="Loeffler F.E."/>
        </authorList>
    </citation>
    <scope>NUCLEOTIDE SEQUENCE [LARGE SCALE GENOMIC DNA]</scope>
    <source>
        <strain evidence="2 3">RC</strain>
    </source>
</reference>
<evidence type="ECO:0000313" key="2">
    <source>
        <dbReference type="EMBL" id="RAL68890.1"/>
    </source>
</evidence>
<accession>A0A328EJL9</accession>
<evidence type="ECO:0000313" key="3">
    <source>
        <dbReference type="Proteomes" id="UP000249146"/>
    </source>
</evidence>
<organism evidence="2 3">
    <name type="scientific">Dehalococcoides mccartyi</name>
    <dbReference type="NCBI Taxonomy" id="61435"/>
    <lineage>
        <taxon>Bacteria</taxon>
        <taxon>Bacillati</taxon>
        <taxon>Chloroflexota</taxon>
        <taxon>Dehalococcoidia</taxon>
        <taxon>Dehalococcoidales</taxon>
        <taxon>Dehalococcoidaceae</taxon>
        <taxon>Dehalococcoides</taxon>
    </lineage>
</organism>